<dbReference type="RefSeq" id="WP_259486720.1">
    <property type="nucleotide sequence ID" value="NZ_JANTEZ010000004.1"/>
</dbReference>
<dbReference type="Gene3D" id="3.30.565.10">
    <property type="entry name" value="Histidine kinase-like ATPase, C-terminal domain"/>
    <property type="match status" value="1"/>
</dbReference>
<evidence type="ECO:0000256" key="1">
    <source>
        <dbReference type="ARBA" id="ARBA00022679"/>
    </source>
</evidence>
<dbReference type="PANTHER" id="PTHR24421">
    <property type="entry name" value="NITRATE/NITRITE SENSOR PROTEIN NARX-RELATED"/>
    <property type="match status" value="1"/>
</dbReference>
<reference evidence="6" key="1">
    <citation type="submission" date="2022-08" db="EMBL/GenBank/DDBJ databases">
        <authorList>
            <person name="Deng Y."/>
            <person name="Han X.-F."/>
            <person name="Zhang Y.-Q."/>
        </authorList>
    </citation>
    <scope>NUCLEOTIDE SEQUENCE</scope>
    <source>
        <strain evidence="6">CPCC 205716</strain>
    </source>
</reference>
<dbReference type="Proteomes" id="UP001165580">
    <property type="component" value="Unassembled WGS sequence"/>
</dbReference>
<feature type="transmembrane region" description="Helical" evidence="5">
    <location>
        <begin position="53"/>
        <end position="73"/>
    </location>
</feature>
<gene>
    <name evidence="6" type="ORF">NVV95_11690</name>
</gene>
<evidence type="ECO:0000256" key="5">
    <source>
        <dbReference type="SAM" id="Phobius"/>
    </source>
</evidence>
<organism evidence="6 7">
    <name type="scientific">Herbiconiux gentiana</name>
    <dbReference type="NCBI Taxonomy" id="2970912"/>
    <lineage>
        <taxon>Bacteria</taxon>
        <taxon>Bacillati</taxon>
        <taxon>Actinomycetota</taxon>
        <taxon>Actinomycetes</taxon>
        <taxon>Micrococcales</taxon>
        <taxon>Microbacteriaceae</taxon>
        <taxon>Herbiconiux</taxon>
    </lineage>
</organism>
<keyword evidence="5" id="KW-0812">Transmembrane</keyword>
<evidence type="ECO:0000256" key="3">
    <source>
        <dbReference type="ARBA" id="ARBA00023012"/>
    </source>
</evidence>
<keyword evidence="5" id="KW-1133">Transmembrane helix</keyword>
<name>A0ABT2GG94_9MICO</name>
<evidence type="ECO:0000256" key="2">
    <source>
        <dbReference type="ARBA" id="ARBA00022777"/>
    </source>
</evidence>
<keyword evidence="3" id="KW-0902">Two-component regulatory system</keyword>
<feature type="transmembrane region" description="Helical" evidence="5">
    <location>
        <begin position="135"/>
        <end position="152"/>
    </location>
</feature>
<protein>
    <recommendedName>
        <fullName evidence="8">Histidine kinase</fullName>
    </recommendedName>
</protein>
<sequence>MAIDSPAQEAPSVPGAPGSSEHLRLGVLCARRFGVIGTVCAAVNLAVPEYARLGAFVPTLVGMLLMTAGFLALRPRNVRVVALLTYGAALGTLATFLLPGAAVDDSPSLATVTALASMAVPSVFVAVAELRSLRAIVAVTVLPVSVLGWVVTAETGRAPFVVLAIAGGWTALIGAGLWLARSARQAETGQERLLESYAAERRSTEAEAELRYGARMMHDTVLATLTLIAHSGQGVPPETLRDQAANDSALLRQLRTTGTLVPQRGPEADASGGDGGPNALESADSSADDAEPSDPWTAVRDWCRLKGLDVTWHGEDSGSGRSVTRAALAAAVTDCLEAVQHHSGVRSADVTVSGGDSVLRAVVTDTGHGFATAAPPTPPSPAQAAIEAVQTRLRSVGGSLRVFSSPGRGTTVLIEVPR</sequence>
<proteinExistence type="predicted"/>
<keyword evidence="1" id="KW-0808">Transferase</keyword>
<keyword evidence="2" id="KW-0418">Kinase</keyword>
<feature type="transmembrane region" description="Helical" evidence="5">
    <location>
        <begin position="108"/>
        <end position="128"/>
    </location>
</feature>
<comment type="caution">
    <text evidence="6">The sequence shown here is derived from an EMBL/GenBank/DDBJ whole genome shotgun (WGS) entry which is preliminary data.</text>
</comment>
<feature type="region of interest" description="Disordered" evidence="4">
    <location>
        <begin position="257"/>
        <end position="295"/>
    </location>
</feature>
<evidence type="ECO:0000313" key="6">
    <source>
        <dbReference type="EMBL" id="MCS5715212.1"/>
    </source>
</evidence>
<dbReference type="EMBL" id="JANTEZ010000004">
    <property type="protein sequence ID" value="MCS5715212.1"/>
    <property type="molecule type" value="Genomic_DNA"/>
</dbReference>
<dbReference type="InterPro" id="IPR036890">
    <property type="entry name" value="HATPase_C_sf"/>
</dbReference>
<keyword evidence="5" id="KW-0472">Membrane</keyword>
<dbReference type="SUPFAM" id="SSF55874">
    <property type="entry name" value="ATPase domain of HSP90 chaperone/DNA topoisomerase II/histidine kinase"/>
    <property type="match status" value="1"/>
</dbReference>
<keyword evidence="7" id="KW-1185">Reference proteome</keyword>
<feature type="transmembrane region" description="Helical" evidence="5">
    <location>
        <begin position="158"/>
        <end position="180"/>
    </location>
</feature>
<accession>A0ABT2GG94</accession>
<evidence type="ECO:0000313" key="7">
    <source>
        <dbReference type="Proteomes" id="UP001165580"/>
    </source>
</evidence>
<evidence type="ECO:0008006" key="8">
    <source>
        <dbReference type="Google" id="ProtNLM"/>
    </source>
</evidence>
<feature type="transmembrane region" description="Helical" evidence="5">
    <location>
        <begin position="80"/>
        <end position="102"/>
    </location>
</feature>
<evidence type="ECO:0000256" key="4">
    <source>
        <dbReference type="SAM" id="MobiDB-lite"/>
    </source>
</evidence>
<dbReference type="InterPro" id="IPR050482">
    <property type="entry name" value="Sensor_HK_TwoCompSys"/>
</dbReference>